<feature type="region of interest" description="Disordered" evidence="1">
    <location>
        <begin position="327"/>
        <end position="347"/>
    </location>
</feature>
<feature type="compositionally biased region" description="Basic and acidic residues" evidence="1">
    <location>
        <begin position="337"/>
        <end position="347"/>
    </location>
</feature>
<dbReference type="EMBL" id="JAVIIS010000002">
    <property type="protein sequence ID" value="MDX8438318.1"/>
    <property type="molecule type" value="Genomic_DNA"/>
</dbReference>
<evidence type="ECO:0000256" key="1">
    <source>
        <dbReference type="SAM" id="MobiDB-lite"/>
    </source>
</evidence>
<dbReference type="Proteomes" id="UP001272097">
    <property type="component" value="Unassembled WGS sequence"/>
</dbReference>
<reference evidence="3 4" key="1">
    <citation type="submission" date="2023-08" db="EMBL/GenBank/DDBJ databases">
        <title>Implementing the SeqCode for naming new Mesorhizobium species isolated from Vachellia karroo root nodules.</title>
        <authorList>
            <person name="Van Lill M."/>
        </authorList>
    </citation>
    <scope>NUCLEOTIDE SEQUENCE [LARGE SCALE GENOMIC DNA]</scope>
    <source>
        <strain evidence="3 4">VK3E</strain>
    </source>
</reference>
<dbReference type="GO" id="GO:0016787">
    <property type="term" value="F:hydrolase activity"/>
    <property type="evidence" value="ECO:0007669"/>
    <property type="project" value="UniProtKB-KW"/>
</dbReference>
<proteinExistence type="predicted"/>
<accession>A0ABU4WRG1</accession>
<name>A0ABU4WRG1_9HYPH</name>
<feature type="domain" description="Alpha/beta hydrolase fold-3" evidence="2">
    <location>
        <begin position="94"/>
        <end position="293"/>
    </location>
</feature>
<dbReference type="Pfam" id="PF07859">
    <property type="entry name" value="Abhydrolase_3"/>
    <property type="match status" value="1"/>
</dbReference>
<dbReference type="PANTHER" id="PTHR23024:SF24">
    <property type="entry name" value="ALPHA_BETA HYDROLASE FOLD-3 DOMAIN-CONTAINING PROTEIN"/>
    <property type="match status" value="1"/>
</dbReference>
<dbReference type="SUPFAM" id="SSF53474">
    <property type="entry name" value="alpha/beta-Hydrolases"/>
    <property type="match status" value="1"/>
</dbReference>
<sequence>MAGDPIGPASRGKYAGRLDAELWDYIDKINSWYPPEIVAAPIAEQRAVYDRMCVAFHQGRPEGVTTSDSLVATAKHAIPVRRYRMANRIAAAVVVYYHGGGFVLGDLDSHDDICAEICAGTGLEVVSADYRLAPEHLHPASFDDALAVFEWIAATSVLPIVLCGESAGGNLAAAVAQATRQRARRAIGQVLIYPGLGGDETGRSYVEHAEAPLLTLADIDFYRRVRSAPGQSLDDPTFSPLRDRDFSGLPTTVIVTAECDPLSCDGEAYRDRILAAGGRAWWREEPRLVHSFLRARSTVPRAAEAFARIISDIARIGAGDEVLISPQVGEMAGRPEGGAKDRDPSNS</sequence>
<keyword evidence="3" id="KW-0378">Hydrolase</keyword>
<dbReference type="InterPro" id="IPR013094">
    <property type="entry name" value="AB_hydrolase_3"/>
</dbReference>
<evidence type="ECO:0000313" key="4">
    <source>
        <dbReference type="Proteomes" id="UP001272097"/>
    </source>
</evidence>
<dbReference type="RefSeq" id="WP_320212157.1">
    <property type="nucleotide sequence ID" value="NZ_JAVIIS010000002.1"/>
</dbReference>
<dbReference type="InterPro" id="IPR029058">
    <property type="entry name" value="AB_hydrolase_fold"/>
</dbReference>
<keyword evidence="4" id="KW-1185">Reference proteome</keyword>
<dbReference type="PANTHER" id="PTHR23024">
    <property type="entry name" value="ARYLACETAMIDE DEACETYLASE"/>
    <property type="match status" value="1"/>
</dbReference>
<evidence type="ECO:0000259" key="2">
    <source>
        <dbReference type="Pfam" id="PF07859"/>
    </source>
</evidence>
<gene>
    <name evidence="3" type="ORF">RFM51_01850</name>
</gene>
<evidence type="ECO:0000313" key="3">
    <source>
        <dbReference type="EMBL" id="MDX8438318.1"/>
    </source>
</evidence>
<comment type="caution">
    <text evidence="3">The sequence shown here is derived from an EMBL/GenBank/DDBJ whole genome shotgun (WGS) entry which is preliminary data.</text>
</comment>
<dbReference type="Gene3D" id="3.40.50.1820">
    <property type="entry name" value="alpha/beta hydrolase"/>
    <property type="match status" value="1"/>
</dbReference>
<organism evidence="3 4">
    <name type="scientific">Mesorhizobium australafricanum</name>
    <dbReference type="NCBI Taxonomy" id="3072311"/>
    <lineage>
        <taxon>Bacteria</taxon>
        <taxon>Pseudomonadati</taxon>
        <taxon>Pseudomonadota</taxon>
        <taxon>Alphaproteobacteria</taxon>
        <taxon>Hyphomicrobiales</taxon>
        <taxon>Phyllobacteriaceae</taxon>
        <taxon>Mesorhizobium</taxon>
    </lineage>
</organism>
<protein>
    <submittedName>
        <fullName evidence="3">Alpha/beta hydrolase</fullName>
    </submittedName>
</protein>
<dbReference type="InterPro" id="IPR050466">
    <property type="entry name" value="Carboxylest/Gibb_receptor"/>
</dbReference>